<dbReference type="Pfam" id="PF13419">
    <property type="entry name" value="HAD_2"/>
    <property type="match status" value="1"/>
</dbReference>
<evidence type="ECO:0000313" key="1">
    <source>
        <dbReference type="EMBL" id="MCF2652401.1"/>
    </source>
</evidence>
<reference evidence="1 2" key="1">
    <citation type="submission" date="2020-12" db="EMBL/GenBank/DDBJ databases">
        <title>Whole genome sequences of gut porcine anaerobes.</title>
        <authorList>
            <person name="Kubasova T."/>
            <person name="Jahodarova E."/>
            <person name="Rychlik I."/>
        </authorList>
    </citation>
    <scope>NUCLEOTIDE SEQUENCE [LARGE SCALE GENOMIC DNA]</scope>
    <source>
        <strain evidence="1 2">An867</strain>
    </source>
</reference>
<dbReference type="Gene3D" id="3.40.50.1000">
    <property type="entry name" value="HAD superfamily/HAD-like"/>
    <property type="match status" value="1"/>
</dbReference>
<gene>
    <name evidence="1" type="ORF">JQM67_07285</name>
</gene>
<dbReference type="GO" id="GO:0016787">
    <property type="term" value="F:hydrolase activity"/>
    <property type="evidence" value="ECO:0007669"/>
    <property type="project" value="UniProtKB-KW"/>
</dbReference>
<protein>
    <submittedName>
        <fullName evidence="1">HAD family hydrolase</fullName>
    </submittedName>
</protein>
<dbReference type="InterPro" id="IPR023198">
    <property type="entry name" value="PGP-like_dom2"/>
</dbReference>
<evidence type="ECO:0000313" key="2">
    <source>
        <dbReference type="Proteomes" id="UP001299220"/>
    </source>
</evidence>
<comment type="caution">
    <text evidence="1">The sequence shown here is derived from an EMBL/GenBank/DDBJ whole genome shotgun (WGS) entry which is preliminary data.</text>
</comment>
<name>A0ABS9CML5_9FIRM</name>
<dbReference type="InterPro" id="IPR050155">
    <property type="entry name" value="HAD-like_hydrolase_sf"/>
</dbReference>
<dbReference type="InterPro" id="IPR006439">
    <property type="entry name" value="HAD-SF_hydro_IA"/>
</dbReference>
<dbReference type="SFLD" id="SFLDS00003">
    <property type="entry name" value="Haloacid_Dehalogenase"/>
    <property type="match status" value="1"/>
</dbReference>
<dbReference type="RefSeq" id="WP_235323457.1">
    <property type="nucleotide sequence ID" value="NZ_JAFBIT010000002.1"/>
</dbReference>
<dbReference type="PRINTS" id="PR00413">
    <property type="entry name" value="HADHALOGNASE"/>
</dbReference>
<keyword evidence="1" id="KW-0378">Hydrolase</keyword>
<proteinExistence type="predicted"/>
<dbReference type="NCBIfam" id="TIGR01549">
    <property type="entry name" value="HAD-SF-IA-v1"/>
    <property type="match status" value="1"/>
</dbReference>
<dbReference type="SFLD" id="SFLDG01129">
    <property type="entry name" value="C1.5:_HAD__Beta-PGM__Phosphata"/>
    <property type="match status" value="1"/>
</dbReference>
<dbReference type="Proteomes" id="UP001299220">
    <property type="component" value="Unassembled WGS sequence"/>
</dbReference>
<dbReference type="NCBIfam" id="TIGR01509">
    <property type="entry name" value="HAD-SF-IA-v3"/>
    <property type="match status" value="1"/>
</dbReference>
<dbReference type="PANTHER" id="PTHR43434">
    <property type="entry name" value="PHOSPHOGLYCOLATE PHOSPHATASE"/>
    <property type="match status" value="1"/>
</dbReference>
<dbReference type="Gene3D" id="1.10.150.240">
    <property type="entry name" value="Putative phosphatase, domain 2"/>
    <property type="match status" value="1"/>
</dbReference>
<dbReference type="PANTHER" id="PTHR43434:SF1">
    <property type="entry name" value="PHOSPHOGLYCOLATE PHOSPHATASE"/>
    <property type="match status" value="1"/>
</dbReference>
<dbReference type="SUPFAM" id="SSF56784">
    <property type="entry name" value="HAD-like"/>
    <property type="match status" value="1"/>
</dbReference>
<dbReference type="SFLD" id="SFLDG01135">
    <property type="entry name" value="C1.5.6:_HAD__Beta-PGM__Phospha"/>
    <property type="match status" value="1"/>
</dbReference>
<dbReference type="InterPro" id="IPR041492">
    <property type="entry name" value="HAD_2"/>
</dbReference>
<dbReference type="EMBL" id="JAFBIT010000002">
    <property type="protein sequence ID" value="MCF2652401.1"/>
    <property type="molecule type" value="Genomic_DNA"/>
</dbReference>
<organism evidence="1 2">
    <name type="scientific">Anaeromassilibacillus senegalensis</name>
    <dbReference type="NCBI Taxonomy" id="1673717"/>
    <lineage>
        <taxon>Bacteria</taxon>
        <taxon>Bacillati</taxon>
        <taxon>Bacillota</taxon>
        <taxon>Clostridia</taxon>
        <taxon>Eubacteriales</taxon>
        <taxon>Acutalibacteraceae</taxon>
        <taxon>Anaeromassilibacillus</taxon>
    </lineage>
</organism>
<dbReference type="InterPro" id="IPR023214">
    <property type="entry name" value="HAD_sf"/>
</dbReference>
<keyword evidence="2" id="KW-1185">Reference proteome</keyword>
<dbReference type="InterPro" id="IPR036412">
    <property type="entry name" value="HAD-like_sf"/>
</dbReference>
<accession>A0ABS9CML5</accession>
<sequence length="219" mass="23160">MAKVKAVIFDMDGTVANTLASIAGFGNAALKAHGFPEIETERYRQLVGNGADVLMRRMLAAAGAPGDEATVQALRKTYDELYESDPTRLVEPYPGILELLRTVRKAGVKTAVLSNKPDNMTCFIADALFTGLFDVVHGQRAGIPKKPDPTAVRLLCGELGVTPGDCLYVGDSGVDMQTGANAGIVTAGVTWGFRGAEELKENGAVHLADDAEALLNLIL</sequence>